<evidence type="ECO:0000256" key="2">
    <source>
        <dbReference type="ARBA" id="ARBA00022692"/>
    </source>
</evidence>
<gene>
    <name evidence="6" type="ORF">A9Q68_09785</name>
</gene>
<feature type="transmembrane region" description="Helical" evidence="5">
    <location>
        <begin position="113"/>
        <end position="135"/>
    </location>
</feature>
<evidence type="ECO:0000256" key="3">
    <source>
        <dbReference type="ARBA" id="ARBA00022989"/>
    </source>
</evidence>
<dbReference type="OrthoDB" id="4550662at2"/>
<comment type="similarity">
    <text evidence="5">Belongs to the UPF0397 family.</text>
</comment>
<feature type="transmembrane region" description="Helical" evidence="5">
    <location>
        <begin position="74"/>
        <end position="92"/>
    </location>
</feature>
<proteinExistence type="inferred from homology"/>
<dbReference type="HAMAP" id="MF_01572">
    <property type="entry name" value="UPF0397"/>
    <property type="match status" value="1"/>
</dbReference>
<keyword evidence="2 5" id="KW-0812">Transmembrane</keyword>
<evidence type="ECO:0000256" key="5">
    <source>
        <dbReference type="HAMAP-Rule" id="MF_01572"/>
    </source>
</evidence>
<dbReference type="InterPro" id="IPR022914">
    <property type="entry name" value="UPF0397"/>
</dbReference>
<keyword evidence="1 5" id="KW-1003">Cell membrane</keyword>
<dbReference type="Proteomes" id="UP000182015">
    <property type="component" value="Unassembled WGS sequence"/>
</dbReference>
<dbReference type="Pfam" id="PF07155">
    <property type="entry name" value="ECF-ribofla_trS"/>
    <property type="match status" value="1"/>
</dbReference>
<evidence type="ECO:0000313" key="7">
    <source>
        <dbReference type="Proteomes" id="UP000182015"/>
    </source>
</evidence>
<keyword evidence="4 5" id="KW-0472">Membrane</keyword>
<evidence type="ECO:0000256" key="1">
    <source>
        <dbReference type="ARBA" id="ARBA00022475"/>
    </source>
</evidence>
<dbReference type="AlphaFoldDB" id="A0A1L8ML16"/>
<dbReference type="InterPro" id="IPR009825">
    <property type="entry name" value="ECF_substrate-spec-like"/>
</dbReference>
<evidence type="ECO:0000256" key="4">
    <source>
        <dbReference type="ARBA" id="ARBA00023136"/>
    </source>
</evidence>
<comment type="subcellular location">
    <subcellularLocation>
        <location evidence="5">Cell membrane</location>
        <topology evidence="5">Multi-pass membrane protein</topology>
    </subcellularLocation>
</comment>
<keyword evidence="3 5" id="KW-1133">Transmembrane helix</keyword>
<dbReference type="EMBL" id="LZDD01000003">
    <property type="protein sequence ID" value="OJF71457.1"/>
    <property type="molecule type" value="Genomic_DNA"/>
</dbReference>
<dbReference type="PANTHER" id="PTHR37815">
    <property type="entry name" value="UPF0397 PROTEIN BC_2624-RELATED"/>
    <property type="match status" value="1"/>
</dbReference>
<dbReference type="NCBIfam" id="NF010182">
    <property type="entry name" value="PRK13661.1"/>
    <property type="match status" value="1"/>
</dbReference>
<comment type="caution">
    <text evidence="6">The sequence shown here is derived from an EMBL/GenBank/DDBJ whole genome shotgun (WGS) entry which is preliminary data.</text>
</comment>
<dbReference type="RefSeq" id="WP_071794518.1">
    <property type="nucleotide sequence ID" value="NZ_LZDD01000003.1"/>
</dbReference>
<reference evidence="7" key="1">
    <citation type="submission" date="2016-06" db="EMBL/GenBank/DDBJ databases">
        <authorList>
            <person name="de Vries S.P.W."/>
            <person name="Hadjirin N.F."/>
            <person name="Lay E.M."/>
            <person name="Zadoks R.N."/>
            <person name="Peacock S.J."/>
            <person name="Parkhill J."/>
            <person name="Grant A.J."/>
            <person name="Mcdougall S."/>
            <person name="Holmes M.A."/>
        </authorList>
    </citation>
    <scope>NUCLEOTIDE SEQUENCE [LARGE SCALE GENOMIC DNA]</scope>
    <source>
        <strain evidence="7">NZ1587</strain>
    </source>
</reference>
<feature type="transmembrane region" description="Helical" evidence="5">
    <location>
        <begin position="6"/>
        <end position="28"/>
    </location>
</feature>
<feature type="transmembrane region" description="Helical" evidence="5">
    <location>
        <begin position="40"/>
        <end position="62"/>
    </location>
</feature>
<dbReference type="GO" id="GO:0005886">
    <property type="term" value="C:plasma membrane"/>
    <property type="evidence" value="ECO:0007669"/>
    <property type="project" value="UniProtKB-SubCell"/>
</dbReference>
<organism evidence="6 7">
    <name type="scientific">Streptococcus bovimastitidis</name>
    <dbReference type="NCBI Taxonomy" id="1856638"/>
    <lineage>
        <taxon>Bacteria</taxon>
        <taxon>Bacillati</taxon>
        <taxon>Bacillota</taxon>
        <taxon>Bacilli</taxon>
        <taxon>Lactobacillales</taxon>
        <taxon>Streptococcaceae</taxon>
        <taxon>Streptococcus</taxon>
    </lineage>
</organism>
<keyword evidence="7" id="KW-1185">Reference proteome</keyword>
<sequence>MNNLSIKTVVAIGIGAALFIIIGIFVPITIFTNTTISLQYAVQALFAVLFGPLAGFFIGFFGHMIKDMLSYGSVWWSWVIPSGLVGLGIGFLQKKLQVANGVFNKKDIILFNTTQAIVNIVAWGIVAPLGDILVYHEPANKVFTQGIFAGIANIFTIGIGGTLLIIAYANTRTKSGSLKKD</sequence>
<dbReference type="PANTHER" id="PTHR37815:SF3">
    <property type="entry name" value="UPF0397 PROTEIN SPR0429"/>
    <property type="match status" value="1"/>
</dbReference>
<feature type="transmembrane region" description="Helical" evidence="5">
    <location>
        <begin position="147"/>
        <end position="169"/>
    </location>
</feature>
<dbReference type="STRING" id="1856638.A9Q68_09785"/>
<protein>
    <recommendedName>
        <fullName evidence="5">UPF0397 protein A9Q68_09785</fullName>
    </recommendedName>
</protein>
<dbReference type="Gene3D" id="1.10.1760.20">
    <property type="match status" value="1"/>
</dbReference>
<name>A0A1L8ML16_9STRE</name>
<evidence type="ECO:0000313" key="6">
    <source>
        <dbReference type="EMBL" id="OJF71457.1"/>
    </source>
</evidence>
<accession>A0A1L8ML16</accession>